<evidence type="ECO:0008006" key="4">
    <source>
        <dbReference type="Google" id="ProtNLM"/>
    </source>
</evidence>
<dbReference type="EMBL" id="BAABKQ010000001">
    <property type="protein sequence ID" value="GAA4809921.1"/>
    <property type="molecule type" value="Genomic_DNA"/>
</dbReference>
<protein>
    <recommendedName>
        <fullName evidence="4">Ferredoxin</fullName>
    </recommendedName>
</protein>
<feature type="region of interest" description="Disordered" evidence="1">
    <location>
        <begin position="73"/>
        <end position="100"/>
    </location>
</feature>
<organism evidence="2 3">
    <name type="scientific">Tomitella cavernea</name>
    <dbReference type="NCBI Taxonomy" id="1387982"/>
    <lineage>
        <taxon>Bacteria</taxon>
        <taxon>Bacillati</taxon>
        <taxon>Actinomycetota</taxon>
        <taxon>Actinomycetes</taxon>
        <taxon>Mycobacteriales</taxon>
        <taxon>Tomitella</taxon>
    </lineage>
</organism>
<keyword evidence="3" id="KW-1185">Reference proteome</keyword>
<proteinExistence type="predicted"/>
<sequence length="100" mass="10928">MDFHPVSCDRCGTEVLVHKSSFHQTSVQWNGTAAQNCELLQSAASEAKRLDPEAHSCPALRASIERAVVERRLAVPEDDDERTIPGLGSPGEAATERRDD</sequence>
<evidence type="ECO:0000256" key="1">
    <source>
        <dbReference type="SAM" id="MobiDB-lite"/>
    </source>
</evidence>
<comment type="caution">
    <text evidence="2">The sequence shown here is derived from an EMBL/GenBank/DDBJ whole genome shotgun (WGS) entry which is preliminary data.</text>
</comment>
<reference evidence="3" key="1">
    <citation type="journal article" date="2019" name="Int. J. Syst. Evol. Microbiol.">
        <title>The Global Catalogue of Microorganisms (GCM) 10K type strain sequencing project: providing services to taxonomists for standard genome sequencing and annotation.</title>
        <authorList>
            <consortium name="The Broad Institute Genomics Platform"/>
            <consortium name="The Broad Institute Genome Sequencing Center for Infectious Disease"/>
            <person name="Wu L."/>
            <person name="Ma J."/>
        </authorList>
    </citation>
    <scope>NUCLEOTIDE SEQUENCE [LARGE SCALE GENOMIC DNA]</scope>
    <source>
        <strain evidence="3">JCM 18542</strain>
    </source>
</reference>
<name>A0ABP9CKE3_9ACTN</name>
<gene>
    <name evidence="2" type="ORF">GCM10023353_12580</name>
</gene>
<dbReference type="RefSeq" id="WP_242474273.1">
    <property type="nucleotide sequence ID" value="NZ_BAABKQ010000001.1"/>
</dbReference>
<accession>A0ABP9CKE3</accession>
<dbReference type="Proteomes" id="UP001500839">
    <property type="component" value="Unassembled WGS sequence"/>
</dbReference>
<evidence type="ECO:0000313" key="3">
    <source>
        <dbReference type="Proteomes" id="UP001500839"/>
    </source>
</evidence>
<evidence type="ECO:0000313" key="2">
    <source>
        <dbReference type="EMBL" id="GAA4809921.1"/>
    </source>
</evidence>